<proteinExistence type="predicted"/>
<dbReference type="EMBL" id="GECU01007021">
    <property type="protein sequence ID" value="JAT00686.1"/>
    <property type="molecule type" value="Transcribed_RNA"/>
</dbReference>
<name>A0A1B6JND5_9HEMI</name>
<protein>
    <recommendedName>
        <fullName evidence="2">RNase H type-1 domain-containing protein</fullName>
    </recommendedName>
</protein>
<accession>A0A1B6JND5</accession>
<reference evidence="1" key="1">
    <citation type="submission" date="2015-11" db="EMBL/GenBank/DDBJ databases">
        <title>De novo transcriptome assembly of four potential Pierce s Disease insect vectors from Arizona vineyards.</title>
        <authorList>
            <person name="Tassone E.E."/>
        </authorList>
    </citation>
    <scope>NUCLEOTIDE SEQUENCE</scope>
</reference>
<evidence type="ECO:0000313" key="1">
    <source>
        <dbReference type="EMBL" id="JAT00686.1"/>
    </source>
</evidence>
<evidence type="ECO:0008006" key="2">
    <source>
        <dbReference type="Google" id="ProtNLM"/>
    </source>
</evidence>
<dbReference type="AlphaFoldDB" id="A0A1B6JND5"/>
<organism evidence="1">
    <name type="scientific">Homalodisca liturata</name>
    <dbReference type="NCBI Taxonomy" id="320908"/>
    <lineage>
        <taxon>Eukaryota</taxon>
        <taxon>Metazoa</taxon>
        <taxon>Ecdysozoa</taxon>
        <taxon>Arthropoda</taxon>
        <taxon>Hexapoda</taxon>
        <taxon>Insecta</taxon>
        <taxon>Pterygota</taxon>
        <taxon>Neoptera</taxon>
        <taxon>Paraneoptera</taxon>
        <taxon>Hemiptera</taxon>
        <taxon>Auchenorrhyncha</taxon>
        <taxon>Membracoidea</taxon>
        <taxon>Cicadellidae</taxon>
        <taxon>Cicadellinae</taxon>
        <taxon>Proconiini</taxon>
        <taxon>Homalodisca</taxon>
    </lineage>
</organism>
<feature type="non-terminal residue" evidence="1">
    <location>
        <position position="1"/>
    </location>
</feature>
<sequence length="131" mass="14798">VYIAGRAKWIEKEAYPTKGVKKFYTDGSHLDSRLRFGIYGPGVILAVPLGKHAIVFQVEVMVIESCARGLLKMRQKRAKYLILSDSQAALCTEGTWYLFLGHMSSTPKDTREQELSNMIGFCKSQIVRIQI</sequence>
<gene>
    <name evidence="1" type="ORF">g.21634</name>
</gene>